<dbReference type="InterPro" id="IPR022385">
    <property type="entry name" value="Rhs_assc_core"/>
</dbReference>
<name>A0A840TP09_9BACT</name>
<keyword evidence="2" id="KW-1185">Reference proteome</keyword>
<dbReference type="EMBL" id="JACHGF010000002">
    <property type="protein sequence ID" value="MBB5282953.1"/>
    <property type="molecule type" value="Genomic_DNA"/>
</dbReference>
<protein>
    <submittedName>
        <fullName evidence="1">RHS repeat-associated protein</fullName>
    </submittedName>
</protein>
<accession>A0A840TP09</accession>
<dbReference type="InterPro" id="IPR050708">
    <property type="entry name" value="T6SS_VgrG/RHS"/>
</dbReference>
<dbReference type="RefSeq" id="WP_184171938.1">
    <property type="nucleotide sequence ID" value="NZ_JACHGF010000002.1"/>
</dbReference>
<organism evidence="1 2">
    <name type="scientific">Rhabdobacter roseus</name>
    <dbReference type="NCBI Taxonomy" id="1655419"/>
    <lineage>
        <taxon>Bacteria</taxon>
        <taxon>Pseudomonadati</taxon>
        <taxon>Bacteroidota</taxon>
        <taxon>Cytophagia</taxon>
        <taxon>Cytophagales</taxon>
        <taxon>Cytophagaceae</taxon>
        <taxon>Rhabdobacter</taxon>
    </lineage>
</organism>
<dbReference type="Gene3D" id="2.180.10.10">
    <property type="entry name" value="RHS repeat-associated core"/>
    <property type="match status" value="2"/>
</dbReference>
<evidence type="ECO:0000313" key="2">
    <source>
        <dbReference type="Proteomes" id="UP000557307"/>
    </source>
</evidence>
<comment type="caution">
    <text evidence="1">The sequence shown here is derived from an EMBL/GenBank/DDBJ whole genome shotgun (WGS) entry which is preliminary data.</text>
</comment>
<evidence type="ECO:0000313" key="1">
    <source>
        <dbReference type="EMBL" id="MBB5282953.1"/>
    </source>
</evidence>
<gene>
    <name evidence="1" type="ORF">HNQ92_001079</name>
</gene>
<dbReference type="PANTHER" id="PTHR32305">
    <property type="match status" value="1"/>
</dbReference>
<dbReference type="Proteomes" id="UP000557307">
    <property type="component" value="Unassembled WGS sequence"/>
</dbReference>
<proteinExistence type="predicted"/>
<dbReference type="NCBIfam" id="TIGR03696">
    <property type="entry name" value="Rhs_assc_core"/>
    <property type="match status" value="1"/>
</dbReference>
<dbReference type="AlphaFoldDB" id="A0A840TP09"/>
<sequence>MPRPSQAYAPIVVQENHYDPWGLSLPLDTLIGSPTDRFTYNGKEKQGELGWLDYGARMYDAQIGRWGVVDPLAHMRVSLTPYNFVSNNPIFRIDPTGALDYPIYGKDGTYLGDDGRTGGDLAFIGELTGKTLGCGIQRVDYAYNLRGWLTKVNDLAQLAAGKDFFGMSLSYDAVGNISGWQYRSAQRTGSYAEAFSVTAKELYQYGFTYDNLYRLKTAGVTKAGAPVYARRARTKASSAESLSFNRLW</sequence>
<reference evidence="1 2" key="1">
    <citation type="submission" date="2020-08" db="EMBL/GenBank/DDBJ databases">
        <title>Genomic Encyclopedia of Type Strains, Phase IV (KMG-IV): sequencing the most valuable type-strain genomes for metagenomic binning, comparative biology and taxonomic classification.</title>
        <authorList>
            <person name="Goeker M."/>
        </authorList>
    </citation>
    <scope>NUCLEOTIDE SEQUENCE [LARGE SCALE GENOMIC DNA]</scope>
    <source>
        <strain evidence="1 2">DSM 105074</strain>
    </source>
</reference>
<dbReference type="PANTHER" id="PTHR32305:SF15">
    <property type="entry name" value="PROTEIN RHSA-RELATED"/>
    <property type="match status" value="1"/>
</dbReference>